<dbReference type="GO" id="GO:0046872">
    <property type="term" value="F:metal ion binding"/>
    <property type="evidence" value="ECO:0007669"/>
    <property type="project" value="UniProtKB-KW"/>
</dbReference>
<comment type="catalytic activity">
    <reaction evidence="8">
        <text>beta-D-glucose 1-phosphate = beta-D-glucose 6-phosphate</text>
        <dbReference type="Rhea" id="RHEA:20113"/>
        <dbReference type="ChEBI" id="CHEBI:57684"/>
        <dbReference type="ChEBI" id="CHEBI:58247"/>
        <dbReference type="EC" id="5.4.2.6"/>
    </reaction>
</comment>
<dbReference type="NCBIfam" id="TIGR01509">
    <property type="entry name" value="HAD-SF-IA-v3"/>
    <property type="match status" value="1"/>
</dbReference>
<gene>
    <name evidence="11" type="ORF">F0P94_09545</name>
</gene>
<evidence type="ECO:0000256" key="4">
    <source>
        <dbReference type="ARBA" id="ARBA00022723"/>
    </source>
</evidence>
<dbReference type="PANTHER" id="PTHR46193:SF18">
    <property type="entry name" value="HEXITOL PHOSPHATASE B"/>
    <property type="match status" value="1"/>
</dbReference>
<keyword evidence="7" id="KW-0119">Carbohydrate metabolism</keyword>
<evidence type="ECO:0000256" key="10">
    <source>
        <dbReference type="ARBA" id="ARBA00044991"/>
    </source>
</evidence>
<evidence type="ECO:0000256" key="6">
    <source>
        <dbReference type="ARBA" id="ARBA00023235"/>
    </source>
</evidence>
<dbReference type="SFLD" id="SFLDG01129">
    <property type="entry name" value="C1.5:_HAD__Beta-PGM__Phosphata"/>
    <property type="match status" value="1"/>
</dbReference>
<sequence>MRALIFDMDGVVTQTATLHAQAWKKLFDDFLQNRREKTGKSTAPFRIETDYPQYIDGIPRLDGIRNFLKTRGISLPEGSPEDSPETETVWGLGNRKNQYFQELIKQKVEVFSDTLTWIKQKRAAGYQIAIISASKNCQTILQAAGIEDLFRVRVDGIVAEELHLPGKPAPDVFLEAARQLGVMPEETAVFEDARLGVKAARAGGFGLVVGVNRKQEAETEALLRNGADLVLTGF</sequence>
<keyword evidence="6" id="KW-0413">Isomerase</keyword>
<evidence type="ECO:0000313" key="12">
    <source>
        <dbReference type="Proteomes" id="UP000326570"/>
    </source>
</evidence>
<accession>A0A5N1IYT9</accession>
<name>A0A5N1IYT9_9BACT</name>
<keyword evidence="3" id="KW-0597">Phosphoprotein</keyword>
<dbReference type="InterPro" id="IPR036412">
    <property type="entry name" value="HAD-like_sf"/>
</dbReference>
<dbReference type="Pfam" id="PF00702">
    <property type="entry name" value="Hydrolase"/>
    <property type="match status" value="1"/>
</dbReference>
<reference evidence="11 12" key="1">
    <citation type="submission" date="2019-09" db="EMBL/GenBank/DDBJ databases">
        <title>Genome sequence of Adhaeribacter sp. M2.</title>
        <authorList>
            <person name="Srinivasan S."/>
        </authorList>
    </citation>
    <scope>NUCLEOTIDE SEQUENCE [LARGE SCALE GENOMIC DNA]</scope>
    <source>
        <strain evidence="11 12">M2</strain>
    </source>
</reference>
<organism evidence="11 12">
    <name type="scientific">Adhaeribacter soli</name>
    <dbReference type="NCBI Taxonomy" id="2607655"/>
    <lineage>
        <taxon>Bacteria</taxon>
        <taxon>Pseudomonadati</taxon>
        <taxon>Bacteroidota</taxon>
        <taxon>Cytophagia</taxon>
        <taxon>Cytophagales</taxon>
        <taxon>Hymenobacteraceae</taxon>
        <taxon>Adhaeribacter</taxon>
    </lineage>
</organism>
<comment type="similarity">
    <text evidence="2">Belongs to the HAD-like hydrolase superfamily. CbbY/CbbZ/Gph/YieH family.</text>
</comment>
<evidence type="ECO:0000256" key="1">
    <source>
        <dbReference type="ARBA" id="ARBA00001946"/>
    </source>
</evidence>
<dbReference type="GO" id="GO:0008801">
    <property type="term" value="F:beta-phosphoglucomutase activity"/>
    <property type="evidence" value="ECO:0007669"/>
    <property type="project" value="UniProtKB-EC"/>
</dbReference>
<dbReference type="InterPro" id="IPR051600">
    <property type="entry name" value="Beta-PGM-like"/>
</dbReference>
<dbReference type="Proteomes" id="UP000326570">
    <property type="component" value="Unassembled WGS sequence"/>
</dbReference>
<comment type="caution">
    <text evidence="11">The sequence shown here is derived from an EMBL/GenBank/DDBJ whole genome shotgun (WGS) entry which is preliminary data.</text>
</comment>
<dbReference type="NCBIfam" id="TIGR02009">
    <property type="entry name" value="PGMB-YQAB-SF"/>
    <property type="match status" value="1"/>
</dbReference>
<evidence type="ECO:0000256" key="8">
    <source>
        <dbReference type="ARBA" id="ARBA00044926"/>
    </source>
</evidence>
<keyword evidence="5" id="KW-0460">Magnesium</keyword>
<dbReference type="SFLD" id="SFLDS00003">
    <property type="entry name" value="Haloacid_Dehalogenase"/>
    <property type="match status" value="1"/>
</dbReference>
<protein>
    <recommendedName>
        <fullName evidence="10">Beta-phosphoglucomutase</fullName>
        <ecNumber evidence="9">5.4.2.6</ecNumber>
    </recommendedName>
</protein>
<dbReference type="AlphaFoldDB" id="A0A5N1IYT9"/>
<keyword evidence="11" id="KW-0378">Hydrolase</keyword>
<evidence type="ECO:0000313" key="11">
    <source>
        <dbReference type="EMBL" id="KAA9339057.1"/>
    </source>
</evidence>
<dbReference type="InterPro" id="IPR010976">
    <property type="entry name" value="B-phosphoglucomutase_hydrolase"/>
</dbReference>
<dbReference type="SUPFAM" id="SSF56784">
    <property type="entry name" value="HAD-like"/>
    <property type="match status" value="1"/>
</dbReference>
<dbReference type="PANTHER" id="PTHR46193">
    <property type="entry name" value="6-PHOSPHOGLUCONATE PHOSPHATASE"/>
    <property type="match status" value="1"/>
</dbReference>
<dbReference type="InterPro" id="IPR023198">
    <property type="entry name" value="PGP-like_dom2"/>
</dbReference>
<evidence type="ECO:0000256" key="5">
    <source>
        <dbReference type="ARBA" id="ARBA00022842"/>
    </source>
</evidence>
<keyword evidence="4" id="KW-0479">Metal-binding</keyword>
<dbReference type="Gene3D" id="1.10.150.240">
    <property type="entry name" value="Putative phosphatase, domain 2"/>
    <property type="match status" value="1"/>
</dbReference>
<evidence type="ECO:0000256" key="9">
    <source>
        <dbReference type="ARBA" id="ARBA00044968"/>
    </source>
</evidence>
<evidence type="ECO:0000256" key="3">
    <source>
        <dbReference type="ARBA" id="ARBA00022553"/>
    </source>
</evidence>
<keyword evidence="12" id="KW-1185">Reference proteome</keyword>
<dbReference type="InterPro" id="IPR023214">
    <property type="entry name" value="HAD_sf"/>
</dbReference>
<dbReference type="EC" id="5.4.2.6" evidence="9"/>
<dbReference type="EMBL" id="VTWT01000004">
    <property type="protein sequence ID" value="KAA9339057.1"/>
    <property type="molecule type" value="Genomic_DNA"/>
</dbReference>
<dbReference type="Gene3D" id="3.40.50.1000">
    <property type="entry name" value="HAD superfamily/HAD-like"/>
    <property type="match status" value="1"/>
</dbReference>
<proteinExistence type="inferred from homology"/>
<dbReference type="GO" id="GO:0016787">
    <property type="term" value="F:hydrolase activity"/>
    <property type="evidence" value="ECO:0007669"/>
    <property type="project" value="UniProtKB-KW"/>
</dbReference>
<evidence type="ECO:0000256" key="2">
    <source>
        <dbReference type="ARBA" id="ARBA00006171"/>
    </source>
</evidence>
<comment type="cofactor">
    <cofactor evidence="1">
        <name>Mg(2+)</name>
        <dbReference type="ChEBI" id="CHEBI:18420"/>
    </cofactor>
</comment>
<dbReference type="InterPro" id="IPR006439">
    <property type="entry name" value="HAD-SF_hydro_IA"/>
</dbReference>
<evidence type="ECO:0000256" key="7">
    <source>
        <dbReference type="ARBA" id="ARBA00023277"/>
    </source>
</evidence>